<dbReference type="PROSITE" id="PS50991">
    <property type="entry name" value="PYR_CT"/>
    <property type="match status" value="1"/>
</dbReference>
<dbReference type="NCBIfam" id="TIGR00343">
    <property type="entry name" value="pyridoxal 5'-phosphate synthase lyase subunit PdxS"/>
    <property type="match status" value="1"/>
</dbReference>
<dbReference type="CDD" id="cd04727">
    <property type="entry name" value="pdxS"/>
    <property type="match status" value="1"/>
</dbReference>
<dbReference type="EC" id="4.3.3.6" evidence="3"/>
<dbReference type="Pfam" id="PF00682">
    <property type="entry name" value="HMGL-like"/>
    <property type="match status" value="1"/>
</dbReference>
<keyword evidence="13" id="KW-1185">Reference proteome</keyword>
<dbReference type="InterPro" id="IPR001852">
    <property type="entry name" value="PdxS/SNZ"/>
</dbReference>
<keyword evidence="4" id="KW-0479">Metal-binding</keyword>
<evidence type="ECO:0000256" key="8">
    <source>
        <dbReference type="ARBA" id="ARBA00037142"/>
    </source>
</evidence>
<dbReference type="GO" id="GO:0046872">
    <property type="term" value="F:metal ion binding"/>
    <property type="evidence" value="ECO:0007669"/>
    <property type="project" value="UniProtKB-KW"/>
</dbReference>
<comment type="caution">
    <text evidence="12">The sequence shown here is derived from an EMBL/GenBank/DDBJ whole genome shotgun (WGS) entry which is preliminary data.</text>
</comment>
<dbReference type="PROSITE" id="PS51129">
    <property type="entry name" value="PDXS_SNZ_2"/>
    <property type="match status" value="1"/>
</dbReference>
<dbReference type="GO" id="GO:0036381">
    <property type="term" value="F:pyridoxal 5'-phosphate synthase (glutamine hydrolysing) activity"/>
    <property type="evidence" value="ECO:0007669"/>
    <property type="project" value="UniProtKB-EC"/>
</dbReference>
<dbReference type="Pfam" id="PF01680">
    <property type="entry name" value="SOR_SNZ"/>
    <property type="match status" value="1"/>
</dbReference>
<dbReference type="Gene3D" id="3.20.20.70">
    <property type="entry name" value="Aldolase class I"/>
    <property type="match status" value="2"/>
</dbReference>
<dbReference type="SUPFAM" id="SSF51569">
    <property type="entry name" value="Aldolase"/>
    <property type="match status" value="1"/>
</dbReference>
<evidence type="ECO:0000256" key="4">
    <source>
        <dbReference type="ARBA" id="ARBA00022723"/>
    </source>
</evidence>
<evidence type="ECO:0000256" key="3">
    <source>
        <dbReference type="ARBA" id="ARBA00012084"/>
    </source>
</evidence>
<comment type="catalytic activity">
    <reaction evidence="9">
        <text>aldehydo-D-ribose 5-phosphate + D-glyceraldehyde 3-phosphate + L-glutamine = pyridoxal 5'-phosphate + L-glutamate + phosphate + 3 H2O + H(+)</text>
        <dbReference type="Rhea" id="RHEA:31507"/>
        <dbReference type="ChEBI" id="CHEBI:15377"/>
        <dbReference type="ChEBI" id="CHEBI:15378"/>
        <dbReference type="ChEBI" id="CHEBI:29985"/>
        <dbReference type="ChEBI" id="CHEBI:43474"/>
        <dbReference type="ChEBI" id="CHEBI:58273"/>
        <dbReference type="ChEBI" id="CHEBI:58359"/>
        <dbReference type="ChEBI" id="CHEBI:59776"/>
        <dbReference type="ChEBI" id="CHEBI:597326"/>
        <dbReference type="EC" id="4.3.3.6"/>
    </reaction>
</comment>
<dbReference type="FunFam" id="3.20.20.70:FF:000071">
    <property type="entry name" value="Hydroxymethylglutaryl-CoA lyase"/>
    <property type="match status" value="1"/>
</dbReference>
<feature type="domain" description="Pyruvate carboxyltransferase" evidence="11">
    <location>
        <begin position="355"/>
        <end position="647"/>
    </location>
</feature>
<keyword evidence="6" id="KW-0456">Lyase</keyword>
<dbReference type="HAMAP" id="MF_01824">
    <property type="entry name" value="PdxS"/>
    <property type="match status" value="1"/>
</dbReference>
<comment type="pathway">
    <text evidence="1">Cofactor biosynthesis; pyridoxal 5'-phosphate biosynthesis.</text>
</comment>
<protein>
    <recommendedName>
        <fullName evidence="3">pyridoxal 5'-phosphate synthase (glutamine hydrolyzing)</fullName>
        <ecNumber evidence="3">4.3.3.6</ecNumber>
    </recommendedName>
</protein>
<comment type="function">
    <text evidence="8">Catalyzes the formation of pyridoxal 5'-phosphate from ribose 5-phosphate (RBP), glyceraldehyde 3-phosphate (G3P) and ammonia. The ammonia is provided by PDX2. Can also use ribulose 5-phosphate and dihydroxyacetone phosphate as substrates, resulting from enzyme-catalyzed isomerization of RBP and G3P, respectively. Also plays an indirect role in resistance to singlet oxygen-generating photosensitizers.</text>
</comment>
<dbReference type="FunFam" id="3.20.20.70:FF:000001">
    <property type="entry name" value="Pyridoxine biosynthesis protein PDX1"/>
    <property type="match status" value="1"/>
</dbReference>
<keyword evidence="7" id="KW-0704">Schiff base</keyword>
<dbReference type="GO" id="GO:0042823">
    <property type="term" value="P:pyridoxal phosphate biosynthetic process"/>
    <property type="evidence" value="ECO:0007669"/>
    <property type="project" value="InterPro"/>
</dbReference>
<dbReference type="GO" id="GO:0006520">
    <property type="term" value="P:amino acid metabolic process"/>
    <property type="evidence" value="ECO:0007669"/>
    <property type="project" value="TreeGrafter"/>
</dbReference>
<evidence type="ECO:0000256" key="9">
    <source>
        <dbReference type="ARBA" id="ARBA00047992"/>
    </source>
</evidence>
<dbReference type="CDD" id="cd07938">
    <property type="entry name" value="DRE_TIM_HMGL"/>
    <property type="match status" value="1"/>
</dbReference>
<evidence type="ECO:0000256" key="1">
    <source>
        <dbReference type="ARBA" id="ARBA00004737"/>
    </source>
</evidence>
<dbReference type="PANTHER" id="PTHR31829:SF0">
    <property type="entry name" value="PYRIDOXAL 5'-PHOSPHATE SYNTHASE SUBUNIT SNZ1-RELATED"/>
    <property type="match status" value="1"/>
</dbReference>
<dbReference type="NCBIfam" id="NF003215">
    <property type="entry name" value="PRK04180.1"/>
    <property type="match status" value="1"/>
</dbReference>
<dbReference type="InterPro" id="IPR011060">
    <property type="entry name" value="RibuloseP-bd_barrel"/>
</dbReference>
<dbReference type="EMBL" id="CALLCH030000016">
    <property type="protein sequence ID" value="CAI4217389.1"/>
    <property type="molecule type" value="Genomic_DNA"/>
</dbReference>
<evidence type="ECO:0000256" key="2">
    <source>
        <dbReference type="ARBA" id="ARBA00007281"/>
    </source>
</evidence>
<dbReference type="AlphaFoldDB" id="A0A9P1MBK9"/>
<dbReference type="InterPro" id="IPR000891">
    <property type="entry name" value="PYR_CT"/>
</dbReference>
<comment type="similarity">
    <text evidence="2 10">Belongs to the PdxS/SNZ family.</text>
</comment>
<dbReference type="GO" id="GO:0008615">
    <property type="term" value="P:pyridoxine biosynthetic process"/>
    <property type="evidence" value="ECO:0007669"/>
    <property type="project" value="TreeGrafter"/>
</dbReference>
<organism evidence="12 13">
    <name type="scientific">Parascedosporium putredinis</name>
    <dbReference type="NCBI Taxonomy" id="1442378"/>
    <lineage>
        <taxon>Eukaryota</taxon>
        <taxon>Fungi</taxon>
        <taxon>Dikarya</taxon>
        <taxon>Ascomycota</taxon>
        <taxon>Pezizomycotina</taxon>
        <taxon>Sordariomycetes</taxon>
        <taxon>Hypocreomycetidae</taxon>
        <taxon>Microascales</taxon>
        <taxon>Microascaceae</taxon>
        <taxon>Parascedosporium</taxon>
    </lineage>
</organism>
<dbReference type="InterPro" id="IPR033755">
    <property type="entry name" value="PdxS/SNZ_N"/>
</dbReference>
<evidence type="ECO:0000256" key="6">
    <source>
        <dbReference type="ARBA" id="ARBA00023239"/>
    </source>
</evidence>
<dbReference type="PANTHER" id="PTHR31829">
    <property type="entry name" value="PYRIDOXAL 5'-PHOSPHATE SYNTHASE SUBUNIT SNZ1-RELATED"/>
    <property type="match status" value="1"/>
</dbReference>
<keyword evidence="5" id="KW-0663">Pyridoxal phosphate</keyword>
<evidence type="ECO:0000313" key="13">
    <source>
        <dbReference type="Proteomes" id="UP000838763"/>
    </source>
</evidence>
<name>A0A9P1MBK9_9PEZI</name>
<dbReference type="Proteomes" id="UP000838763">
    <property type="component" value="Unassembled WGS sequence"/>
</dbReference>
<dbReference type="OrthoDB" id="1905920at2759"/>
<dbReference type="InterPro" id="IPR013785">
    <property type="entry name" value="Aldolase_TIM"/>
</dbReference>
<dbReference type="SUPFAM" id="SSF51366">
    <property type="entry name" value="Ribulose-phoshate binding barrel"/>
    <property type="match status" value="1"/>
</dbReference>
<evidence type="ECO:0000256" key="10">
    <source>
        <dbReference type="PROSITE-ProRule" id="PRU00481"/>
    </source>
</evidence>
<accession>A0A9P1MBK9</accession>
<gene>
    <name evidence="12" type="ORF">PPNO1_LOCUS7002</name>
</gene>
<dbReference type="PROSITE" id="PS01235">
    <property type="entry name" value="PDXS_SNZ_1"/>
    <property type="match status" value="1"/>
</dbReference>
<evidence type="ECO:0000313" key="12">
    <source>
        <dbReference type="EMBL" id="CAI4217389.1"/>
    </source>
</evidence>
<dbReference type="NCBIfam" id="NF004283">
    <property type="entry name" value="PRK05692.1"/>
    <property type="match status" value="1"/>
</dbReference>
<reference evidence="12" key="1">
    <citation type="submission" date="2022-11" db="EMBL/GenBank/DDBJ databases">
        <authorList>
            <person name="Scott C."/>
            <person name="Bruce N."/>
        </authorList>
    </citation>
    <scope>NUCLEOTIDE SEQUENCE</scope>
</reference>
<evidence type="ECO:0000256" key="5">
    <source>
        <dbReference type="ARBA" id="ARBA00022898"/>
    </source>
</evidence>
<sequence length="679" mass="72113">MSTESQPLPLNAGLAQMLKGGVIMDVTNAEQARIAEEAGACAVMALERVPADIRRDGGVARMSDPAMIQEIQAAVTIPVMAKARIGHFVECQILESLGVDYIDESEVLTPADKEHHVDKSPFKVPFVCGCRNLGEALRRIAEGAAMIRTKGEAGTGDVVEAVTHVKTLTRDIARAKGEIGVDATLLQQTAELGRLPVVNFAAGGVATPADAALMMQLGCDGVFVGSGIFKSGNPAQRAKAIVEATTHFRDAAVLARVSAGLGEAMVGINCDSMKPEEKMAGRGCRWQLRRKWQMCRLNTILFYVSEYINKRFNMAIGLARTFVCRACRTSQVQRSFATAAAGASAQQAQSFDTRVKVVEVGPRDGLQNEKVSIPLATKIELIERLARTGLSTIEAGSFMSNSSEILQHILTQKISSPRPISFSFLAPNSKGFSSASEILQQNPHAFLTEIDPLAAPSADATAPIPAVELAVFAAATESFTQKNLNCDIATSLDKFKDVIRDAKLMNLRVRAYISVVLGCPFEGHDVDPHKVAAMATDLLEAGADEISLGDTTGMGTAPRTKALLSCMTAAGIRNEDIAMHFHDTYGQALVNTAVSLEHGIRIFDSSVGGLGGCPYSPGATGNVATENMVYFLETLGMDTGVDLDAVTDIGQWITGQLGKGNESSVGKAVLGARKRSASV</sequence>
<evidence type="ECO:0000259" key="11">
    <source>
        <dbReference type="PROSITE" id="PS50991"/>
    </source>
</evidence>
<evidence type="ECO:0000256" key="7">
    <source>
        <dbReference type="ARBA" id="ARBA00023270"/>
    </source>
</evidence>
<proteinExistence type="inferred from homology"/>